<dbReference type="EMBL" id="DAAXCJ010000012">
    <property type="protein sequence ID" value="HAG0390711.1"/>
    <property type="molecule type" value="Genomic_DNA"/>
</dbReference>
<accession>A0A756YI47</accession>
<organism evidence="1">
    <name type="scientific">Salmonella enterica</name>
    <name type="common">Salmonella choleraesuis</name>
    <dbReference type="NCBI Taxonomy" id="28901"/>
    <lineage>
        <taxon>Bacteria</taxon>
        <taxon>Pseudomonadati</taxon>
        <taxon>Pseudomonadota</taxon>
        <taxon>Gammaproteobacteria</taxon>
        <taxon>Enterobacterales</taxon>
        <taxon>Enterobacteriaceae</taxon>
        <taxon>Salmonella</taxon>
    </lineage>
</organism>
<dbReference type="Gene3D" id="2.60.40.2520">
    <property type="entry name" value="CFA/I fimbrial subunit E, adhesin domain"/>
    <property type="match status" value="1"/>
</dbReference>
<dbReference type="AlphaFoldDB" id="A0A756YI47"/>
<dbReference type="Gene3D" id="2.60.40.2040">
    <property type="entry name" value="CFA/I fimbrial subunit E, pilin domain"/>
    <property type="match status" value="1"/>
</dbReference>
<comment type="caution">
    <text evidence="1">The sequence shown here is derived from an EMBL/GenBank/DDBJ whole genome shotgun (WGS) entry which is preliminary data.</text>
</comment>
<evidence type="ECO:0000313" key="1">
    <source>
        <dbReference type="EMBL" id="HAG0390711.1"/>
    </source>
</evidence>
<sequence length="252" mass="27852">MQFIEQKTGATHIALLRGYIEGPDGPQYTFIGKGYSGSKNSNVGLALLLNDSEIKKFPSGGVWKSKLILKQYQYKNLYNKSVYMADITVNINLSLTDSKNIRIWFPQSHTSTTSVALSSRTFHPVTVDACLYDGYNSNSNRLDVMFNSQNAGPDNSFKIANLSSSGRLRYRVRVAPPGNPGALKEVRPGETVTYIGMNRVQTRQVTMPGLQVPVVCVPWGIELKLLPPQNSLYVMAGHYSDVLTLTLTPSLN</sequence>
<reference evidence="1" key="1">
    <citation type="journal article" date="2018" name="Genome Biol.">
        <title>SKESA: strategic k-mer extension for scrupulous assemblies.</title>
        <authorList>
            <person name="Souvorov A."/>
            <person name="Agarwala R."/>
            <person name="Lipman D.J."/>
        </authorList>
    </citation>
    <scope>NUCLEOTIDE SEQUENCE</scope>
    <source>
        <strain evidence="1">MA.CK_97/00011857</strain>
    </source>
</reference>
<dbReference type="InterPro" id="IPR043037">
    <property type="entry name" value="CfaE_adhesin"/>
</dbReference>
<protein>
    <submittedName>
        <fullName evidence="1">Uncharacterized protein</fullName>
    </submittedName>
</protein>
<proteinExistence type="predicted"/>
<dbReference type="InterPro" id="IPR010888">
    <property type="entry name" value="CblD"/>
</dbReference>
<name>A0A756YI47_SALER</name>
<gene>
    <name evidence="1" type="ORF">G8S59_004007</name>
</gene>
<reference evidence="1" key="2">
    <citation type="submission" date="2020-02" db="EMBL/GenBank/DDBJ databases">
        <authorList>
            <consortium name="NCBI Pathogen Detection Project"/>
        </authorList>
    </citation>
    <scope>NUCLEOTIDE SEQUENCE</scope>
    <source>
        <strain evidence="1">MA.CK_97/00011857</strain>
    </source>
</reference>
<dbReference type="Pfam" id="PF07434">
    <property type="entry name" value="CblD"/>
    <property type="match status" value="1"/>
</dbReference>